<accession>A0A0C9UY91</accession>
<protein>
    <submittedName>
        <fullName evidence="1">Uncharacterized protein</fullName>
    </submittedName>
</protein>
<keyword evidence="2" id="KW-1185">Reference proteome</keyword>
<organism evidence="1 2">
    <name type="scientific">Sphaerobolus stellatus (strain SS14)</name>
    <dbReference type="NCBI Taxonomy" id="990650"/>
    <lineage>
        <taxon>Eukaryota</taxon>
        <taxon>Fungi</taxon>
        <taxon>Dikarya</taxon>
        <taxon>Basidiomycota</taxon>
        <taxon>Agaricomycotina</taxon>
        <taxon>Agaricomycetes</taxon>
        <taxon>Phallomycetidae</taxon>
        <taxon>Geastrales</taxon>
        <taxon>Sphaerobolaceae</taxon>
        <taxon>Sphaerobolus</taxon>
    </lineage>
</organism>
<evidence type="ECO:0000313" key="2">
    <source>
        <dbReference type="Proteomes" id="UP000054279"/>
    </source>
</evidence>
<proteinExistence type="predicted"/>
<dbReference type="AlphaFoldDB" id="A0A0C9UY91"/>
<evidence type="ECO:0000313" key="1">
    <source>
        <dbReference type="EMBL" id="KIJ30346.1"/>
    </source>
</evidence>
<dbReference type="EMBL" id="KN837263">
    <property type="protein sequence ID" value="KIJ30346.1"/>
    <property type="molecule type" value="Genomic_DNA"/>
</dbReference>
<dbReference type="HOGENOM" id="CLU_1759951_0_0_1"/>
<gene>
    <name evidence="1" type="ORF">M422DRAFT_36569</name>
</gene>
<dbReference type="Proteomes" id="UP000054279">
    <property type="component" value="Unassembled WGS sequence"/>
</dbReference>
<reference evidence="1 2" key="1">
    <citation type="submission" date="2014-06" db="EMBL/GenBank/DDBJ databases">
        <title>Evolutionary Origins and Diversification of the Mycorrhizal Mutualists.</title>
        <authorList>
            <consortium name="DOE Joint Genome Institute"/>
            <consortium name="Mycorrhizal Genomics Consortium"/>
            <person name="Kohler A."/>
            <person name="Kuo A."/>
            <person name="Nagy L.G."/>
            <person name="Floudas D."/>
            <person name="Copeland A."/>
            <person name="Barry K.W."/>
            <person name="Cichocki N."/>
            <person name="Veneault-Fourrey C."/>
            <person name="LaButti K."/>
            <person name="Lindquist E.A."/>
            <person name="Lipzen A."/>
            <person name="Lundell T."/>
            <person name="Morin E."/>
            <person name="Murat C."/>
            <person name="Riley R."/>
            <person name="Ohm R."/>
            <person name="Sun H."/>
            <person name="Tunlid A."/>
            <person name="Henrissat B."/>
            <person name="Grigoriev I.V."/>
            <person name="Hibbett D.S."/>
            <person name="Martin F."/>
        </authorList>
    </citation>
    <scope>NUCLEOTIDE SEQUENCE [LARGE SCALE GENOMIC DNA]</scope>
    <source>
        <strain evidence="1 2">SS14</strain>
    </source>
</reference>
<name>A0A0C9UY91_SPHS4</name>
<sequence length="148" mass="16234">MVDHHVGTPACAYKDGHCGWGCDFASISIAARPTSSPFTAPAPAPESRLHCHTTIDLPSLLVTRRRQASRQAMYGFDSTLTPITPRGSYGVSDACPISSCPSNFVLLISAPKVSLERRLYHPKVQSTSTEQNNEIKEYTHPHLQLLLF</sequence>